<organism evidence="2 3">
    <name type="scientific">Coniella lustricola</name>
    <dbReference type="NCBI Taxonomy" id="2025994"/>
    <lineage>
        <taxon>Eukaryota</taxon>
        <taxon>Fungi</taxon>
        <taxon>Dikarya</taxon>
        <taxon>Ascomycota</taxon>
        <taxon>Pezizomycotina</taxon>
        <taxon>Sordariomycetes</taxon>
        <taxon>Sordariomycetidae</taxon>
        <taxon>Diaporthales</taxon>
        <taxon>Schizoparmaceae</taxon>
        <taxon>Coniella</taxon>
    </lineage>
</organism>
<dbReference type="EMBL" id="KZ678425">
    <property type="protein sequence ID" value="PSR88667.1"/>
    <property type="molecule type" value="Genomic_DNA"/>
</dbReference>
<feature type="transmembrane region" description="Helical" evidence="1">
    <location>
        <begin position="67"/>
        <end position="94"/>
    </location>
</feature>
<reference evidence="2 3" key="1">
    <citation type="journal article" date="2018" name="Mycol. Prog.">
        <title>Coniella lustricola, a new species from submerged detritus.</title>
        <authorList>
            <person name="Raudabaugh D.B."/>
            <person name="Iturriaga T."/>
            <person name="Carver A."/>
            <person name="Mondo S."/>
            <person name="Pangilinan J."/>
            <person name="Lipzen A."/>
            <person name="He G."/>
            <person name="Amirebrahimi M."/>
            <person name="Grigoriev I.V."/>
            <person name="Miller A.N."/>
        </authorList>
    </citation>
    <scope>NUCLEOTIDE SEQUENCE [LARGE SCALE GENOMIC DNA]</scope>
    <source>
        <strain evidence="2 3">B22-T-1</strain>
    </source>
</reference>
<evidence type="ECO:0000313" key="3">
    <source>
        <dbReference type="Proteomes" id="UP000241462"/>
    </source>
</evidence>
<keyword evidence="1" id="KW-1133">Transmembrane helix</keyword>
<feature type="transmembrane region" description="Helical" evidence="1">
    <location>
        <begin position="16"/>
        <end position="34"/>
    </location>
</feature>
<dbReference type="InParanoid" id="A0A2T3AAG1"/>
<dbReference type="Proteomes" id="UP000241462">
    <property type="component" value="Unassembled WGS sequence"/>
</dbReference>
<keyword evidence="1" id="KW-0812">Transmembrane</keyword>
<evidence type="ECO:0000256" key="1">
    <source>
        <dbReference type="SAM" id="Phobius"/>
    </source>
</evidence>
<keyword evidence="1" id="KW-0472">Membrane</keyword>
<keyword evidence="3" id="KW-1185">Reference proteome</keyword>
<proteinExistence type="predicted"/>
<protein>
    <submittedName>
        <fullName evidence="2">Uncharacterized protein</fullName>
    </submittedName>
</protein>
<name>A0A2T3AAG1_9PEZI</name>
<gene>
    <name evidence="2" type="ORF">BD289DRAFT_228716</name>
</gene>
<accession>A0A2T3AAG1</accession>
<dbReference type="AlphaFoldDB" id="A0A2T3AAG1"/>
<evidence type="ECO:0000313" key="2">
    <source>
        <dbReference type="EMBL" id="PSR88667.1"/>
    </source>
</evidence>
<sequence length="114" mass="12774">MQEGQISKRAAVKARYTGICLLEIRSLLAVFFPFKFPSSFLQDSRIFIHGGHTYPQNHSITSIGWNIYIYIYISVCVCVCMGVCVWVGVCFVLCETVVVCESKSSGSWMCEDIG</sequence>